<dbReference type="AlphaFoldDB" id="A0A518HQR3"/>
<evidence type="ECO:0000313" key="2">
    <source>
        <dbReference type="Proteomes" id="UP000319004"/>
    </source>
</evidence>
<evidence type="ECO:0008006" key="3">
    <source>
        <dbReference type="Google" id="ProtNLM"/>
    </source>
</evidence>
<dbReference type="Proteomes" id="UP000319004">
    <property type="component" value="Chromosome"/>
</dbReference>
<name>A0A518HQR3_9BACT</name>
<dbReference type="KEGG" id="snep:Enr13x_30480"/>
<protein>
    <recommendedName>
        <fullName evidence="3">Cytochrome c domain-containing protein</fullName>
    </recommendedName>
</protein>
<gene>
    <name evidence="1" type="ORF">Enr13x_30480</name>
</gene>
<dbReference type="RefSeq" id="WP_231744294.1">
    <property type="nucleotide sequence ID" value="NZ_CP037423.1"/>
</dbReference>
<evidence type="ECO:0000313" key="1">
    <source>
        <dbReference type="EMBL" id="QDV43193.1"/>
    </source>
</evidence>
<sequence>MRPPRAIAVLITVFTTTFCVTESSAQQGNFEREPINYLDAEVNDPVAQLSQKLESGETTLHYDDQFGYLQSVLTALDVPTSSQTLVFSKTSLQLHRISPRRPRALYFNDDVYVGYCQNGDVLEFAATDAKQGAIFYTLKQSDRDGQPSFVRDRGNCLSCHASSRTQGVPGYVIRSVFSDASGRPKLGSGTFLTDHTSPFEQRWGGWYVTGNHGAMRHMGNTICDGDEYTFDRDPGANQSGLDEYIDTDDYIAPHSDIVALMVLEHQTQMHNAIAAANYETRQALHQSYQMNELLERPKDHISESAQRRIAASADRVLRYLLMVDEFQLTDTVKGASEFETEFSARGIKDSRGRSLRDFDLQTRLFKYPCSYLIHSPAFDALPKQVREQVVARLFAILEGRDDSPEFDHLTPKMRRDILEILTETKSEFSNRAS</sequence>
<dbReference type="EMBL" id="CP037423">
    <property type="protein sequence ID" value="QDV43193.1"/>
    <property type="molecule type" value="Genomic_DNA"/>
</dbReference>
<proteinExistence type="predicted"/>
<organism evidence="1 2">
    <name type="scientific">Stieleria neptunia</name>
    <dbReference type="NCBI Taxonomy" id="2527979"/>
    <lineage>
        <taxon>Bacteria</taxon>
        <taxon>Pseudomonadati</taxon>
        <taxon>Planctomycetota</taxon>
        <taxon>Planctomycetia</taxon>
        <taxon>Pirellulales</taxon>
        <taxon>Pirellulaceae</taxon>
        <taxon>Stieleria</taxon>
    </lineage>
</organism>
<reference evidence="1 2" key="1">
    <citation type="submission" date="2019-03" db="EMBL/GenBank/DDBJ databases">
        <title>Deep-cultivation of Planctomycetes and their phenomic and genomic characterization uncovers novel biology.</title>
        <authorList>
            <person name="Wiegand S."/>
            <person name="Jogler M."/>
            <person name="Boedeker C."/>
            <person name="Pinto D."/>
            <person name="Vollmers J."/>
            <person name="Rivas-Marin E."/>
            <person name="Kohn T."/>
            <person name="Peeters S.H."/>
            <person name="Heuer A."/>
            <person name="Rast P."/>
            <person name="Oberbeckmann S."/>
            <person name="Bunk B."/>
            <person name="Jeske O."/>
            <person name="Meyerdierks A."/>
            <person name="Storesund J.E."/>
            <person name="Kallscheuer N."/>
            <person name="Luecker S."/>
            <person name="Lage O.M."/>
            <person name="Pohl T."/>
            <person name="Merkel B.J."/>
            <person name="Hornburger P."/>
            <person name="Mueller R.-W."/>
            <person name="Bruemmer F."/>
            <person name="Labrenz M."/>
            <person name="Spormann A.M."/>
            <person name="Op den Camp H."/>
            <person name="Overmann J."/>
            <person name="Amann R."/>
            <person name="Jetten M.S.M."/>
            <person name="Mascher T."/>
            <person name="Medema M.H."/>
            <person name="Devos D.P."/>
            <person name="Kaster A.-K."/>
            <person name="Ovreas L."/>
            <person name="Rohde M."/>
            <person name="Galperin M.Y."/>
            <person name="Jogler C."/>
        </authorList>
    </citation>
    <scope>NUCLEOTIDE SEQUENCE [LARGE SCALE GENOMIC DNA]</scope>
    <source>
        <strain evidence="1 2">Enr13</strain>
    </source>
</reference>
<accession>A0A518HQR3</accession>
<keyword evidence="2" id="KW-1185">Reference proteome</keyword>